<dbReference type="PANTHER" id="PTHR42711">
    <property type="entry name" value="ABC TRANSPORTER ATP-BINDING PROTEIN"/>
    <property type="match status" value="1"/>
</dbReference>
<keyword evidence="6" id="KW-1278">Translocase</keyword>
<organism evidence="9">
    <name type="scientific">marine sediment metagenome</name>
    <dbReference type="NCBI Taxonomy" id="412755"/>
    <lineage>
        <taxon>unclassified sequences</taxon>
        <taxon>metagenomes</taxon>
        <taxon>ecological metagenomes</taxon>
    </lineage>
</organism>
<dbReference type="Pfam" id="PF00005">
    <property type="entry name" value="ABC_tran"/>
    <property type="match status" value="1"/>
</dbReference>
<keyword evidence="5" id="KW-0067">ATP-binding</keyword>
<evidence type="ECO:0000256" key="5">
    <source>
        <dbReference type="ARBA" id="ARBA00022840"/>
    </source>
</evidence>
<dbReference type="InterPro" id="IPR003439">
    <property type="entry name" value="ABC_transporter-like_ATP-bd"/>
</dbReference>
<evidence type="ECO:0000256" key="2">
    <source>
        <dbReference type="ARBA" id="ARBA00022448"/>
    </source>
</evidence>
<evidence type="ECO:0000256" key="6">
    <source>
        <dbReference type="ARBA" id="ARBA00022967"/>
    </source>
</evidence>
<dbReference type="EMBL" id="BART01022745">
    <property type="protein sequence ID" value="GAH00208.1"/>
    <property type="molecule type" value="Genomic_DNA"/>
</dbReference>
<reference evidence="9" key="1">
    <citation type="journal article" date="2014" name="Front. Microbiol.">
        <title>High frequency of phylogenetically diverse reductive dehalogenase-homologous genes in deep subseafloor sedimentary metagenomes.</title>
        <authorList>
            <person name="Kawai M."/>
            <person name="Futagami T."/>
            <person name="Toyoda A."/>
            <person name="Takaki Y."/>
            <person name="Nishi S."/>
            <person name="Hori S."/>
            <person name="Arai W."/>
            <person name="Tsubouchi T."/>
            <person name="Morono Y."/>
            <person name="Uchiyama I."/>
            <person name="Ito T."/>
            <person name="Fujiyama A."/>
            <person name="Inagaki F."/>
            <person name="Takami H."/>
        </authorList>
    </citation>
    <scope>NUCLEOTIDE SEQUENCE</scope>
    <source>
        <strain evidence="9">Expedition CK06-06</strain>
    </source>
</reference>
<dbReference type="PANTHER" id="PTHR42711:SF18">
    <property type="entry name" value="ABC TRANSPORTER, ATP-BINDING PROTEIN"/>
    <property type="match status" value="1"/>
</dbReference>
<evidence type="ECO:0000256" key="4">
    <source>
        <dbReference type="ARBA" id="ARBA00022741"/>
    </source>
</evidence>
<dbReference type="CDD" id="cd03230">
    <property type="entry name" value="ABC_DR_subfamily_A"/>
    <property type="match status" value="1"/>
</dbReference>
<evidence type="ECO:0000256" key="1">
    <source>
        <dbReference type="ARBA" id="ARBA00004236"/>
    </source>
</evidence>
<dbReference type="PROSITE" id="PS00211">
    <property type="entry name" value="ABC_TRANSPORTER_1"/>
    <property type="match status" value="1"/>
</dbReference>
<feature type="non-terminal residue" evidence="9">
    <location>
        <position position="287"/>
    </location>
</feature>
<evidence type="ECO:0000256" key="3">
    <source>
        <dbReference type="ARBA" id="ARBA00022475"/>
    </source>
</evidence>
<gene>
    <name evidence="9" type="ORF">S01H4_41571</name>
</gene>
<dbReference type="PROSITE" id="PS50893">
    <property type="entry name" value="ABC_TRANSPORTER_2"/>
    <property type="match status" value="1"/>
</dbReference>
<dbReference type="FunFam" id="3.40.50.300:FF:000589">
    <property type="entry name" value="ABC transporter, ATP-binding subunit"/>
    <property type="match status" value="1"/>
</dbReference>
<comment type="caution">
    <text evidence="9">The sequence shown here is derived from an EMBL/GenBank/DDBJ whole genome shotgun (WGS) entry which is preliminary data.</text>
</comment>
<dbReference type="InterPro" id="IPR027417">
    <property type="entry name" value="P-loop_NTPase"/>
</dbReference>
<dbReference type="InterPro" id="IPR003593">
    <property type="entry name" value="AAA+_ATPase"/>
</dbReference>
<accession>X1DUW9</accession>
<keyword evidence="2" id="KW-0813">Transport</keyword>
<protein>
    <recommendedName>
        <fullName evidence="8">ABC transporter domain-containing protein</fullName>
    </recommendedName>
</protein>
<dbReference type="SMART" id="SM00382">
    <property type="entry name" value="AAA"/>
    <property type="match status" value="1"/>
</dbReference>
<evidence type="ECO:0000259" key="8">
    <source>
        <dbReference type="PROSITE" id="PS50893"/>
    </source>
</evidence>
<dbReference type="AlphaFoldDB" id="X1DUW9"/>
<feature type="non-terminal residue" evidence="9">
    <location>
        <position position="1"/>
    </location>
</feature>
<proteinExistence type="predicted"/>
<name>X1DUW9_9ZZZZ</name>
<evidence type="ECO:0000256" key="7">
    <source>
        <dbReference type="ARBA" id="ARBA00023136"/>
    </source>
</evidence>
<dbReference type="Gene3D" id="3.40.50.300">
    <property type="entry name" value="P-loop containing nucleotide triphosphate hydrolases"/>
    <property type="match status" value="1"/>
</dbReference>
<feature type="domain" description="ABC transporter" evidence="8">
    <location>
        <begin position="32"/>
        <end position="260"/>
    </location>
</feature>
<keyword evidence="7" id="KW-0472">Membrane</keyword>
<evidence type="ECO:0000313" key="9">
    <source>
        <dbReference type="EMBL" id="GAH00208.1"/>
    </source>
</evidence>
<dbReference type="InterPro" id="IPR017871">
    <property type="entry name" value="ABC_transporter-like_CS"/>
</dbReference>
<keyword evidence="4" id="KW-0547">Nucleotide-binding</keyword>
<dbReference type="SUPFAM" id="SSF52540">
    <property type="entry name" value="P-loop containing nucleoside triphosphate hydrolases"/>
    <property type="match status" value="1"/>
</dbReference>
<keyword evidence="3" id="KW-1003">Cell membrane</keyword>
<sequence length="287" mass="32725">IEITCSKCNTKGIFQFPKEKSMYESTDESIAFVVNNLEFTYPKSEKKAVDGVSFWIKKGEIFGFLGPNGAGKTTTQKVIIGLLKQYSGNVELFGKDLKHWKTDIYNRIGVGFELPNHYQKLTALENLELFASFYRGKTIQPMQLLKMVELEKDADQRVATFSKGMKSKLNFARSLINDPEVWFLDEPTTGLDPVGRRLIKNIILQKRKEGKAIFLTTHNMIDADELCDRVGFIVDGKLTLIESPKELKIRHGQKNLKVEYLTDGELQSQEFDLVNLADNSNFLNLLR</sequence>
<dbReference type="GO" id="GO:0016887">
    <property type="term" value="F:ATP hydrolysis activity"/>
    <property type="evidence" value="ECO:0007669"/>
    <property type="project" value="InterPro"/>
</dbReference>
<comment type="subcellular location">
    <subcellularLocation>
        <location evidence="1">Cell membrane</location>
    </subcellularLocation>
</comment>
<dbReference type="GO" id="GO:0005524">
    <property type="term" value="F:ATP binding"/>
    <property type="evidence" value="ECO:0007669"/>
    <property type="project" value="UniProtKB-KW"/>
</dbReference>
<dbReference type="GO" id="GO:0005886">
    <property type="term" value="C:plasma membrane"/>
    <property type="evidence" value="ECO:0007669"/>
    <property type="project" value="UniProtKB-SubCell"/>
</dbReference>
<dbReference type="InterPro" id="IPR050763">
    <property type="entry name" value="ABC_transporter_ATP-binding"/>
</dbReference>